<proteinExistence type="inferred from homology"/>
<dbReference type="GO" id="GO:0006412">
    <property type="term" value="P:translation"/>
    <property type="evidence" value="ECO:0007669"/>
    <property type="project" value="InterPro"/>
</dbReference>
<dbReference type="InterPro" id="IPR036049">
    <property type="entry name" value="Ribosomal_uL29_sf"/>
</dbReference>
<sequence length="161" mass="18136">MATMSLAAASPLTSTPRAVGAPAPRTAFLGPRSGAAQATRFPGLTVSSQPVERRGAAAVAMAKREQELEEIRAVTTEQLEEEVVDLKGELFLLRLKRSARQEFKNSEFGRMRKRIARMLTVKREREIEQGINKRLSRKLDRKWKQSIVVRPPPSLRENKEE</sequence>
<keyword evidence="8" id="KW-0687">Ribonucleoprotein</keyword>
<reference evidence="13" key="1">
    <citation type="submission" date="2020-05" db="EMBL/GenBank/DDBJ databases">
        <title>WGS assembly of Panicum virgatum.</title>
        <authorList>
            <person name="Lovell J.T."/>
            <person name="Jenkins J."/>
            <person name="Shu S."/>
            <person name="Juenger T.E."/>
            <person name="Schmutz J."/>
        </authorList>
    </citation>
    <scope>NUCLEOTIDE SEQUENCE</scope>
    <source>
        <strain evidence="13">AP13</strain>
    </source>
</reference>
<keyword evidence="6" id="KW-0809">Transit peptide</keyword>
<dbReference type="InterPro" id="IPR001854">
    <property type="entry name" value="Ribosomal_uL29"/>
</dbReference>
<dbReference type="SUPFAM" id="SSF46561">
    <property type="entry name" value="Ribosomal protein L29 (L29p)"/>
    <property type="match status" value="1"/>
</dbReference>
<feature type="region of interest" description="Disordered" evidence="12">
    <location>
        <begin position="1"/>
        <end position="34"/>
    </location>
</feature>
<evidence type="ECO:0000256" key="8">
    <source>
        <dbReference type="ARBA" id="ARBA00023274"/>
    </source>
</evidence>
<dbReference type="EMBL" id="CM029038">
    <property type="protein sequence ID" value="KAG2654138.1"/>
    <property type="molecule type" value="Genomic_DNA"/>
</dbReference>
<dbReference type="InterPro" id="IPR050063">
    <property type="entry name" value="Ribosomal_protein_uL29"/>
</dbReference>
<evidence type="ECO:0000256" key="9">
    <source>
        <dbReference type="ARBA" id="ARBA00040028"/>
    </source>
</evidence>
<organism evidence="13 14">
    <name type="scientific">Panicum virgatum</name>
    <name type="common">Blackwell switchgrass</name>
    <dbReference type="NCBI Taxonomy" id="38727"/>
    <lineage>
        <taxon>Eukaryota</taxon>
        <taxon>Viridiplantae</taxon>
        <taxon>Streptophyta</taxon>
        <taxon>Embryophyta</taxon>
        <taxon>Tracheophyta</taxon>
        <taxon>Spermatophyta</taxon>
        <taxon>Magnoliopsida</taxon>
        <taxon>Liliopsida</taxon>
        <taxon>Poales</taxon>
        <taxon>Poaceae</taxon>
        <taxon>PACMAD clade</taxon>
        <taxon>Panicoideae</taxon>
        <taxon>Panicodae</taxon>
        <taxon>Paniceae</taxon>
        <taxon>Panicinae</taxon>
        <taxon>Panicum</taxon>
        <taxon>Panicum sect. Hiantes</taxon>
    </lineage>
</organism>
<dbReference type="NCBIfam" id="TIGR00012">
    <property type="entry name" value="L29"/>
    <property type="match status" value="1"/>
</dbReference>
<comment type="subcellular location">
    <subcellularLocation>
        <location evidence="1">Plastid</location>
        <location evidence="1">Chloroplast</location>
    </subcellularLocation>
</comment>
<evidence type="ECO:0000256" key="12">
    <source>
        <dbReference type="SAM" id="MobiDB-lite"/>
    </source>
</evidence>
<keyword evidence="5" id="KW-0934">Plastid</keyword>
<evidence type="ECO:0000256" key="1">
    <source>
        <dbReference type="ARBA" id="ARBA00004229"/>
    </source>
</evidence>
<keyword evidence="14" id="KW-1185">Reference proteome</keyword>
<comment type="subunit">
    <text evidence="3">Part of the 50S ribosomal subunit.</text>
</comment>
<gene>
    <name evidence="13" type="ORF">PVAP13_1NG495700</name>
</gene>
<evidence type="ECO:0000313" key="13">
    <source>
        <dbReference type="EMBL" id="KAG2654138.1"/>
    </source>
</evidence>
<evidence type="ECO:0000256" key="10">
    <source>
        <dbReference type="ARBA" id="ARBA00042960"/>
    </source>
</evidence>
<dbReference type="FunFam" id="1.10.287.310:FF:000004">
    <property type="entry name" value="50S ribosomal protein L29, chloroplastic"/>
    <property type="match status" value="1"/>
</dbReference>
<dbReference type="CDD" id="cd00427">
    <property type="entry name" value="Ribosomal_L29_HIP"/>
    <property type="match status" value="1"/>
</dbReference>
<evidence type="ECO:0000256" key="4">
    <source>
        <dbReference type="ARBA" id="ARBA00022528"/>
    </source>
</evidence>
<evidence type="ECO:0000256" key="3">
    <source>
        <dbReference type="ARBA" id="ARBA00011838"/>
    </source>
</evidence>
<evidence type="ECO:0000256" key="2">
    <source>
        <dbReference type="ARBA" id="ARBA00009254"/>
    </source>
</evidence>
<dbReference type="AlphaFoldDB" id="A0A8T0X6D5"/>
<name>A0A8T0X6D5_PANVG</name>
<comment type="caution">
    <text evidence="13">The sequence shown here is derived from an EMBL/GenBank/DDBJ whole genome shotgun (WGS) entry which is preliminary data.</text>
</comment>
<evidence type="ECO:0000256" key="11">
    <source>
        <dbReference type="ARBA" id="ARBA00082774"/>
    </source>
</evidence>
<dbReference type="GO" id="GO:0009507">
    <property type="term" value="C:chloroplast"/>
    <property type="evidence" value="ECO:0007669"/>
    <property type="project" value="UniProtKB-SubCell"/>
</dbReference>
<comment type="similarity">
    <text evidence="2">Belongs to the universal ribosomal protein uL29 family.</text>
</comment>
<dbReference type="PANTHER" id="PTHR10916">
    <property type="entry name" value="60S RIBOSOMAL PROTEIN L35/50S RIBOSOMAL PROTEIN L29"/>
    <property type="match status" value="1"/>
</dbReference>
<dbReference type="OrthoDB" id="528635at2759"/>
<dbReference type="Gene3D" id="1.10.287.310">
    <property type="match status" value="1"/>
</dbReference>
<dbReference type="GO" id="GO:1990904">
    <property type="term" value="C:ribonucleoprotein complex"/>
    <property type="evidence" value="ECO:0007669"/>
    <property type="project" value="UniProtKB-KW"/>
</dbReference>
<dbReference type="Pfam" id="PF00831">
    <property type="entry name" value="Ribosomal_L29"/>
    <property type="match status" value="1"/>
</dbReference>
<protein>
    <recommendedName>
        <fullName evidence="9">Large ribosomal subunit protein uL29c</fullName>
    </recommendedName>
    <alternativeName>
        <fullName evidence="10">50S ribosomal protein L29, chloroplastic</fullName>
    </alternativeName>
    <alternativeName>
        <fullName evidence="11">CL29</fullName>
    </alternativeName>
</protein>
<dbReference type="GO" id="GO:0003735">
    <property type="term" value="F:structural constituent of ribosome"/>
    <property type="evidence" value="ECO:0007669"/>
    <property type="project" value="InterPro"/>
</dbReference>
<dbReference type="PANTHER" id="PTHR10916:SF0">
    <property type="entry name" value="LARGE RIBOSOMAL SUBUNIT PROTEIN UL29C"/>
    <property type="match status" value="1"/>
</dbReference>
<keyword evidence="7" id="KW-0689">Ribosomal protein</keyword>
<evidence type="ECO:0000256" key="5">
    <source>
        <dbReference type="ARBA" id="ARBA00022640"/>
    </source>
</evidence>
<accession>A0A8T0X6D5</accession>
<evidence type="ECO:0000256" key="7">
    <source>
        <dbReference type="ARBA" id="ARBA00022980"/>
    </source>
</evidence>
<keyword evidence="4" id="KW-0150">Chloroplast</keyword>
<dbReference type="Proteomes" id="UP000823388">
    <property type="component" value="Chromosome 1N"/>
</dbReference>
<dbReference type="HAMAP" id="MF_00374">
    <property type="entry name" value="Ribosomal_uL29"/>
    <property type="match status" value="1"/>
</dbReference>
<evidence type="ECO:0000313" key="14">
    <source>
        <dbReference type="Proteomes" id="UP000823388"/>
    </source>
</evidence>
<dbReference type="GO" id="GO:0005840">
    <property type="term" value="C:ribosome"/>
    <property type="evidence" value="ECO:0007669"/>
    <property type="project" value="UniProtKB-KW"/>
</dbReference>
<evidence type="ECO:0000256" key="6">
    <source>
        <dbReference type="ARBA" id="ARBA00022946"/>
    </source>
</evidence>